<accession>A0A0D2AVL8</accession>
<evidence type="ECO:0000313" key="4">
    <source>
        <dbReference type="EMBL" id="KIW10470.1"/>
    </source>
</evidence>
<dbReference type="InterPro" id="IPR050789">
    <property type="entry name" value="Diverse_Enzym_Activities"/>
</dbReference>
<feature type="domain" description="Beta-lactamase-related" evidence="3">
    <location>
        <begin position="17"/>
        <end position="378"/>
    </location>
</feature>
<evidence type="ECO:0000259" key="3">
    <source>
        <dbReference type="Pfam" id="PF00144"/>
    </source>
</evidence>
<dbReference type="AlphaFoldDB" id="A0A0D2AVL8"/>
<keyword evidence="5" id="KW-1185">Reference proteome</keyword>
<dbReference type="STRING" id="91928.A0A0D2AVL8"/>
<dbReference type="OrthoDB" id="428260at2759"/>
<dbReference type="PANTHER" id="PTHR43283:SF17">
    <property type="entry name" value="(LOVD), PUTATIVE (AFU_ORTHOLOGUE AFUA_5G00920)-RELATED"/>
    <property type="match status" value="1"/>
</dbReference>
<dbReference type="Proteomes" id="UP000053328">
    <property type="component" value="Unassembled WGS sequence"/>
</dbReference>
<dbReference type="RefSeq" id="XP_016230686.1">
    <property type="nucleotide sequence ID" value="XM_016385742.1"/>
</dbReference>
<protein>
    <recommendedName>
        <fullName evidence="3">Beta-lactamase-related domain-containing protein</fullName>
    </recommendedName>
</protein>
<evidence type="ECO:0000256" key="1">
    <source>
        <dbReference type="ARBA" id="ARBA00009009"/>
    </source>
</evidence>
<keyword evidence="2" id="KW-0378">Hydrolase</keyword>
<dbReference type="InterPro" id="IPR001466">
    <property type="entry name" value="Beta-lactam-related"/>
</dbReference>
<dbReference type="SUPFAM" id="SSF56601">
    <property type="entry name" value="beta-lactamase/transpeptidase-like"/>
    <property type="match status" value="1"/>
</dbReference>
<dbReference type="VEuPathDB" id="FungiDB:PV08_11434"/>
<dbReference type="PANTHER" id="PTHR43283">
    <property type="entry name" value="BETA-LACTAMASE-RELATED"/>
    <property type="match status" value="1"/>
</dbReference>
<comment type="similarity">
    <text evidence="1">Belongs to the class-A beta-lactamase family.</text>
</comment>
<dbReference type="EMBL" id="KN847500">
    <property type="protein sequence ID" value="KIW10470.1"/>
    <property type="molecule type" value="Genomic_DNA"/>
</dbReference>
<dbReference type="HOGENOM" id="CLU_020027_11_1_1"/>
<proteinExistence type="inferred from homology"/>
<dbReference type="GeneID" id="27338517"/>
<organism evidence="4 5">
    <name type="scientific">Exophiala spinifera</name>
    <dbReference type="NCBI Taxonomy" id="91928"/>
    <lineage>
        <taxon>Eukaryota</taxon>
        <taxon>Fungi</taxon>
        <taxon>Dikarya</taxon>
        <taxon>Ascomycota</taxon>
        <taxon>Pezizomycotina</taxon>
        <taxon>Eurotiomycetes</taxon>
        <taxon>Chaetothyriomycetidae</taxon>
        <taxon>Chaetothyriales</taxon>
        <taxon>Herpotrichiellaceae</taxon>
        <taxon>Exophiala</taxon>
    </lineage>
</organism>
<dbReference type="InterPro" id="IPR012338">
    <property type="entry name" value="Beta-lactam/transpept-like"/>
</dbReference>
<reference evidence="4 5" key="1">
    <citation type="submission" date="2015-01" db="EMBL/GenBank/DDBJ databases">
        <title>The Genome Sequence of Exophiala spinifera CBS89968.</title>
        <authorList>
            <consortium name="The Broad Institute Genomics Platform"/>
            <person name="Cuomo C."/>
            <person name="de Hoog S."/>
            <person name="Gorbushina A."/>
            <person name="Stielow B."/>
            <person name="Teixiera M."/>
            <person name="Abouelleil A."/>
            <person name="Chapman S.B."/>
            <person name="Priest M."/>
            <person name="Young S.K."/>
            <person name="Wortman J."/>
            <person name="Nusbaum C."/>
            <person name="Birren B."/>
        </authorList>
    </citation>
    <scope>NUCLEOTIDE SEQUENCE [LARGE SCALE GENOMIC DNA]</scope>
    <source>
        <strain evidence="4 5">CBS 89968</strain>
    </source>
</reference>
<dbReference type="GO" id="GO:0016787">
    <property type="term" value="F:hydrolase activity"/>
    <property type="evidence" value="ECO:0007669"/>
    <property type="project" value="UniProtKB-KW"/>
</dbReference>
<dbReference type="Pfam" id="PF00144">
    <property type="entry name" value="Beta-lactamase"/>
    <property type="match status" value="1"/>
</dbReference>
<sequence length="407" mass="44883">MIGKPEPDNEELRVAVDNLLKAAISSGQFLGLGFVAVGRHGEVLYNGAHGHRDFARTEPMTITTSGWMASMTKLMTSVAAMQVVEKGLVASLDQDLGEILPQLGDREILTSFAEDTKAETFTKPTSKITMRTLLSHSSGFAYDPLDQNLIKWATANGRDKEMLSGEQKAYERPLVFNPGSGWRYGPGIDWAGKVIEAVSHKSLDEYMQEHIWSRVGMSNTTFHPEHRPSFPMLDLGMRLSGPNEPLTPGQSPFPVPALCEMGGAGIYSNAWDYAQMLAALLADESPLLKPESVEEFLKPQLSDSSRAELGQMRALDLVQVDIPRDVRVDHSLGGLLVLDDIPGRRNKGSVCWDGMTNSNWVLDRERGFACVLFVQILPCPDIATKELWTNLETQVFRHVGKTAADQE</sequence>
<evidence type="ECO:0000313" key="5">
    <source>
        <dbReference type="Proteomes" id="UP000053328"/>
    </source>
</evidence>
<gene>
    <name evidence="4" type="ORF">PV08_11434</name>
</gene>
<dbReference type="Gene3D" id="3.40.710.10">
    <property type="entry name" value="DD-peptidase/beta-lactamase superfamily"/>
    <property type="match status" value="1"/>
</dbReference>
<evidence type="ECO:0000256" key="2">
    <source>
        <dbReference type="ARBA" id="ARBA00022801"/>
    </source>
</evidence>
<name>A0A0D2AVL8_9EURO</name>